<proteinExistence type="predicted"/>
<evidence type="ECO:0000313" key="1">
    <source>
        <dbReference type="EMBL" id="SJN25267.1"/>
    </source>
</evidence>
<dbReference type="Proteomes" id="UP000196230">
    <property type="component" value="Unassembled WGS sequence"/>
</dbReference>
<sequence>MAGVLRLRHRSSPDFVGRRLVAGPCLGATASRDDGALITLAEPPPPFED</sequence>
<evidence type="ECO:0000313" key="2">
    <source>
        <dbReference type="Proteomes" id="UP000196230"/>
    </source>
</evidence>
<organism evidence="1 2">
    <name type="scientific">Micrococcus lylae</name>
    <dbReference type="NCBI Taxonomy" id="1273"/>
    <lineage>
        <taxon>Bacteria</taxon>
        <taxon>Bacillati</taxon>
        <taxon>Actinomycetota</taxon>
        <taxon>Actinomycetes</taxon>
        <taxon>Micrococcales</taxon>
        <taxon>Micrococcaceae</taxon>
        <taxon>Micrococcus</taxon>
    </lineage>
</organism>
<protein>
    <submittedName>
        <fullName evidence="1">Uncharacterized protein</fullName>
    </submittedName>
</protein>
<gene>
    <name evidence="1" type="ORF">FM125_05570</name>
</gene>
<accession>A0A1R4IZK2</accession>
<reference evidence="1 2" key="1">
    <citation type="submission" date="2017-02" db="EMBL/GenBank/DDBJ databases">
        <authorList>
            <person name="Peterson S.W."/>
        </authorList>
    </citation>
    <scope>NUCLEOTIDE SEQUENCE [LARGE SCALE GENOMIC DNA]</scope>
    <source>
        <strain evidence="1 2">2B3F</strain>
    </source>
</reference>
<dbReference type="AlphaFoldDB" id="A0A1R4IZK2"/>
<dbReference type="EMBL" id="FUKP01000037">
    <property type="protein sequence ID" value="SJN25267.1"/>
    <property type="molecule type" value="Genomic_DNA"/>
</dbReference>
<name>A0A1R4IZK2_9MICC</name>